<dbReference type="STRING" id="29524.SAMN02745171_00232"/>
<dbReference type="RefSeq" id="WP_078736199.1">
    <property type="nucleotide sequence ID" value="NZ_FUXE01000002.1"/>
</dbReference>
<evidence type="ECO:0000256" key="1">
    <source>
        <dbReference type="SAM" id="SignalP"/>
    </source>
</evidence>
<dbReference type="Pfam" id="PF16115">
    <property type="entry name" value="DUF4831"/>
    <property type="match status" value="1"/>
</dbReference>
<keyword evidence="1" id="KW-0732">Signal</keyword>
<proteinExistence type="predicted"/>
<organism evidence="2 3">
    <name type="scientific">Porphyromonas circumdentaria</name>
    <dbReference type="NCBI Taxonomy" id="29524"/>
    <lineage>
        <taxon>Bacteria</taxon>
        <taxon>Pseudomonadati</taxon>
        <taxon>Bacteroidota</taxon>
        <taxon>Bacteroidia</taxon>
        <taxon>Bacteroidales</taxon>
        <taxon>Porphyromonadaceae</taxon>
        <taxon>Porphyromonas</taxon>
    </lineage>
</organism>
<sequence>MKYELLKKTFCILLALLPSSQVMWSQADVTRYSATEYAAQGIVYYLPKSWVQVSLTIEKTVYTPGELAEYAPILLGKEFKTQQEISYRIKETQIESLGVPDEGQQYIVSFKAPNPFSYVALTKEGVISGINTDGIPSTVKKKETLESEPMPERKSIALPREYAFATSKAKRAEIVAGKLFEMREDLLELISGKAESAPRDGAAYEMAVSELKSQIAGLEELFEGTFTTETSYRHFSIAPEGAINNRTLVRFSSREGLLSPNATKGEAVTFNLSPTRNLQEISADELDKRERKLKGIIYNVPGSATATVSVGKKQIAKENLPITQFGYRVSLDSQITKPKEGNVCVLFDVNTGAILSIHKKE</sequence>
<evidence type="ECO:0000313" key="3">
    <source>
        <dbReference type="Proteomes" id="UP000190121"/>
    </source>
</evidence>
<gene>
    <name evidence="2" type="ORF">SAMN02745171_00232</name>
</gene>
<reference evidence="3" key="1">
    <citation type="submission" date="2017-02" db="EMBL/GenBank/DDBJ databases">
        <authorList>
            <person name="Varghese N."/>
            <person name="Submissions S."/>
        </authorList>
    </citation>
    <scope>NUCLEOTIDE SEQUENCE [LARGE SCALE GENOMIC DNA]</scope>
    <source>
        <strain evidence="3">ATCC 51356</strain>
    </source>
</reference>
<dbReference type="InterPro" id="IPR032265">
    <property type="entry name" value="DUF4831"/>
</dbReference>
<feature type="signal peptide" evidence="1">
    <location>
        <begin position="1"/>
        <end position="27"/>
    </location>
</feature>
<protein>
    <recommendedName>
        <fullName evidence="4">DUF4831 domain-containing protein</fullName>
    </recommendedName>
</protein>
<accession>A0A1T4KZL2</accession>
<evidence type="ECO:0000313" key="2">
    <source>
        <dbReference type="EMBL" id="SJZ47801.1"/>
    </source>
</evidence>
<dbReference type="EMBL" id="FUXE01000002">
    <property type="protein sequence ID" value="SJZ47801.1"/>
    <property type="molecule type" value="Genomic_DNA"/>
</dbReference>
<evidence type="ECO:0008006" key="4">
    <source>
        <dbReference type="Google" id="ProtNLM"/>
    </source>
</evidence>
<dbReference type="Proteomes" id="UP000190121">
    <property type="component" value="Unassembled WGS sequence"/>
</dbReference>
<keyword evidence="3" id="KW-1185">Reference proteome</keyword>
<dbReference type="AlphaFoldDB" id="A0A1T4KZL2"/>
<dbReference type="OrthoDB" id="1092380at2"/>
<name>A0A1T4KZL2_9PORP</name>
<feature type="chain" id="PRO_5012684860" description="DUF4831 domain-containing protein" evidence="1">
    <location>
        <begin position="28"/>
        <end position="361"/>
    </location>
</feature>